<dbReference type="SUPFAM" id="SSF52425">
    <property type="entry name" value="Cryptochrome/photolyase, N-terminal domain"/>
    <property type="match status" value="1"/>
</dbReference>
<organism evidence="9 10">
    <name type="scientific">Dioszegia hungarica</name>
    <dbReference type="NCBI Taxonomy" id="4972"/>
    <lineage>
        <taxon>Eukaryota</taxon>
        <taxon>Fungi</taxon>
        <taxon>Dikarya</taxon>
        <taxon>Basidiomycota</taxon>
        <taxon>Agaricomycotina</taxon>
        <taxon>Tremellomycetes</taxon>
        <taxon>Tremellales</taxon>
        <taxon>Bulleribasidiaceae</taxon>
        <taxon>Dioszegia</taxon>
    </lineage>
</organism>
<comment type="cofactor">
    <cofactor evidence="6">
        <name>(6R)-5,10-methylene-5,6,7,8-tetrahydrofolate</name>
        <dbReference type="ChEBI" id="CHEBI:15636"/>
    </cofactor>
    <text evidence="6">Binds 1 5,10-methenyltetrahydrofolate (MTHF) per subunit.</text>
</comment>
<proteinExistence type="inferred from homology"/>
<keyword evidence="4 6" id="KW-0157">Chromophore</keyword>
<dbReference type="AlphaFoldDB" id="A0AA38LW72"/>
<dbReference type="Gene3D" id="3.40.50.620">
    <property type="entry name" value="HUPs"/>
    <property type="match status" value="1"/>
</dbReference>
<evidence type="ECO:0000256" key="3">
    <source>
        <dbReference type="ARBA" id="ARBA00022827"/>
    </source>
</evidence>
<comment type="function">
    <text evidence="6">May have a photoreceptor function.</text>
</comment>
<dbReference type="InterPro" id="IPR014729">
    <property type="entry name" value="Rossmann-like_a/b/a_fold"/>
</dbReference>
<dbReference type="GO" id="GO:0003684">
    <property type="term" value="F:damaged DNA binding"/>
    <property type="evidence" value="ECO:0007669"/>
    <property type="project" value="TreeGrafter"/>
</dbReference>
<dbReference type="PROSITE" id="PS51645">
    <property type="entry name" value="PHR_CRY_ALPHA_BETA"/>
    <property type="match status" value="1"/>
</dbReference>
<keyword evidence="10" id="KW-1185">Reference proteome</keyword>
<dbReference type="GO" id="GO:0000719">
    <property type="term" value="P:photoreactive repair"/>
    <property type="evidence" value="ECO:0007669"/>
    <property type="project" value="TreeGrafter"/>
</dbReference>
<feature type="region of interest" description="Disordered" evidence="7">
    <location>
        <begin position="53"/>
        <end position="94"/>
    </location>
</feature>
<dbReference type="InterPro" id="IPR006050">
    <property type="entry name" value="DNA_photolyase_N"/>
</dbReference>
<sequence length="659" mass="72852">MSNTFVHLHTLDLRTHDSPSLHHAHHPSSNISSRVTHFLPVYIIDSRQLDTTCLPGTPAQAPPPSGETELEKQGVPTNPNHHPQKSRNSPRSRVCDFHRTSPHRLAFLLQAVYSLRETYRKSGGDMLIGYGKPEVLIPALVESLKKKGKVEGVWAQKEITVEEEEMLLRLEDKLDVKLSLNESKTMLPVDQLPFKVSQTPDIYTSFRKKVEGLGLQVGGGMLVEPLNTAEWKTRDGRCGEVRVKGLKPFPDVGEVKLAEGQGGWVGKGDDIDSVEGMYAKLIQPLLDSPPIGGWTTAHKGTEMPANHQNTAVPFKGGETSALGRLEDYVGHPEEGKWVGGNKARKYKATRNGMIGEGFSTKFASFLSLGCLSATEAGWRVAQLLETVGKDKDTYQNVYWIIFEILWRDFFQYTTAKYAKQKRSSLFDPVGYSQMISSYPASERPKPEDWNDANFDDENDAARRWCEGRTGVPYIDANMRELKETGYMSNRGRQNVASFLVMDLYVDWRVGAEFFEMHLIDYDTCSNWGNWQYQAGVGNDARSSRQFNPIKQAKDYDGHSDYVRMWVPELKDVPDDHVQTPWVLNNPSKLGGYPHKPLVEQQSWKKFYGGGGGGGGGRGRGGRGGGGRGGGGRGGGGRGGGGRGGGNGHGHGRGRGGHHD</sequence>
<dbReference type="PANTHER" id="PTHR11455">
    <property type="entry name" value="CRYPTOCHROME"/>
    <property type="match status" value="1"/>
</dbReference>
<dbReference type="RefSeq" id="XP_052947095.1">
    <property type="nucleotide sequence ID" value="XM_053086888.1"/>
</dbReference>
<dbReference type="InterPro" id="IPR002081">
    <property type="entry name" value="Cryptochrome/DNA_photolyase_1"/>
</dbReference>
<evidence type="ECO:0000256" key="1">
    <source>
        <dbReference type="ARBA" id="ARBA00005862"/>
    </source>
</evidence>
<dbReference type="InterPro" id="IPR036155">
    <property type="entry name" value="Crypto/Photolyase_N_sf"/>
</dbReference>
<reference evidence="9" key="1">
    <citation type="journal article" date="2022" name="G3 (Bethesda)">
        <title>High quality genome of the basidiomycete yeast Dioszegia hungarica PDD-24b-2 isolated from cloud water.</title>
        <authorList>
            <person name="Jarrige D."/>
            <person name="Haridas S."/>
            <person name="Bleykasten-Grosshans C."/>
            <person name="Joly M."/>
            <person name="Nadalig T."/>
            <person name="Sancelme M."/>
            <person name="Vuilleumier S."/>
            <person name="Grigoriev I.V."/>
            <person name="Amato P."/>
            <person name="Bringel F."/>
        </authorList>
    </citation>
    <scope>NUCLEOTIDE SEQUENCE</scope>
    <source>
        <strain evidence="9">PDD-24b-2</strain>
    </source>
</reference>
<feature type="compositionally biased region" description="Gly residues" evidence="7">
    <location>
        <begin position="607"/>
        <end position="648"/>
    </location>
</feature>
<dbReference type="Pfam" id="PF00875">
    <property type="entry name" value="DNA_photolyase"/>
    <property type="match status" value="1"/>
</dbReference>
<dbReference type="GeneID" id="77726089"/>
<dbReference type="Proteomes" id="UP001164286">
    <property type="component" value="Unassembled WGS sequence"/>
</dbReference>
<comment type="caution">
    <text evidence="9">The sequence shown here is derived from an EMBL/GenBank/DDBJ whole genome shotgun (WGS) entry which is preliminary data.</text>
</comment>
<dbReference type="Gene3D" id="1.25.40.80">
    <property type="match status" value="1"/>
</dbReference>
<evidence type="ECO:0000256" key="5">
    <source>
        <dbReference type="PIRSR" id="PIRSR602081-1"/>
    </source>
</evidence>
<feature type="region of interest" description="Disordered" evidence="7">
    <location>
        <begin position="604"/>
        <end position="659"/>
    </location>
</feature>
<evidence type="ECO:0000256" key="2">
    <source>
        <dbReference type="ARBA" id="ARBA00022630"/>
    </source>
</evidence>
<evidence type="ECO:0000256" key="4">
    <source>
        <dbReference type="ARBA" id="ARBA00022991"/>
    </source>
</evidence>
<dbReference type="Pfam" id="PF03441">
    <property type="entry name" value="FAD_binding_7"/>
    <property type="match status" value="1"/>
</dbReference>
<dbReference type="InterPro" id="IPR014133">
    <property type="entry name" value="Cry_DASH"/>
</dbReference>
<accession>A0AA38LW72</accession>
<dbReference type="PANTHER" id="PTHR11455:SF22">
    <property type="entry name" value="CRYPTOCHROME DASH"/>
    <property type="match status" value="1"/>
</dbReference>
<evidence type="ECO:0000256" key="6">
    <source>
        <dbReference type="RuleBase" id="RU367151"/>
    </source>
</evidence>
<dbReference type="NCBIfam" id="TIGR02765">
    <property type="entry name" value="crypto_DASH"/>
    <property type="match status" value="1"/>
</dbReference>
<dbReference type="SUPFAM" id="SSF48173">
    <property type="entry name" value="Cryptochrome/photolyase FAD-binding domain"/>
    <property type="match status" value="1"/>
</dbReference>
<dbReference type="Gene3D" id="1.10.579.10">
    <property type="entry name" value="DNA Cyclobutane Dipyrimidine Photolyase, subunit A, domain 3"/>
    <property type="match status" value="1"/>
</dbReference>
<dbReference type="PRINTS" id="PR00147">
    <property type="entry name" value="DNAPHOTLYASE"/>
</dbReference>
<protein>
    <recommendedName>
        <fullName evidence="6">Cryptochrome DASH</fullName>
    </recommendedName>
</protein>
<feature type="binding site" evidence="5">
    <location>
        <position position="346"/>
    </location>
    <ligand>
        <name>FAD</name>
        <dbReference type="ChEBI" id="CHEBI:57692"/>
    </ligand>
</feature>
<evidence type="ECO:0000259" key="8">
    <source>
        <dbReference type="PROSITE" id="PS51645"/>
    </source>
</evidence>
<dbReference type="EMBL" id="JAKWFO010000004">
    <property type="protein sequence ID" value="KAI9637318.1"/>
    <property type="molecule type" value="Genomic_DNA"/>
</dbReference>
<dbReference type="InterPro" id="IPR005101">
    <property type="entry name" value="Cryptochr/Photolyase_FAD-bd"/>
</dbReference>
<keyword evidence="2 5" id="KW-0285">Flavoprotein</keyword>
<evidence type="ECO:0000313" key="10">
    <source>
        <dbReference type="Proteomes" id="UP001164286"/>
    </source>
</evidence>
<gene>
    <name evidence="9" type="ORF">MKK02DRAFT_24380</name>
</gene>
<keyword evidence="3 5" id="KW-0274">FAD</keyword>
<comment type="similarity">
    <text evidence="1 6">Belongs to the DNA photolyase class-1 family.</text>
</comment>
<feature type="binding site" evidence="5">
    <location>
        <begin position="520"/>
        <end position="522"/>
    </location>
    <ligand>
        <name>FAD</name>
        <dbReference type="ChEBI" id="CHEBI:57692"/>
    </ligand>
</feature>
<evidence type="ECO:0000313" key="9">
    <source>
        <dbReference type="EMBL" id="KAI9637318.1"/>
    </source>
</evidence>
<dbReference type="GO" id="GO:0071949">
    <property type="term" value="F:FAD binding"/>
    <property type="evidence" value="ECO:0007669"/>
    <property type="project" value="TreeGrafter"/>
</dbReference>
<name>A0AA38LW72_9TREE</name>
<comment type="cofactor">
    <cofactor evidence="5 6">
        <name>FAD</name>
        <dbReference type="ChEBI" id="CHEBI:57692"/>
    </cofactor>
    <text evidence="5 6">Binds 1 FAD per subunit.</text>
</comment>
<feature type="domain" description="Photolyase/cryptochrome alpha/beta" evidence="8">
    <location>
        <begin position="3"/>
        <end position="186"/>
    </location>
</feature>
<feature type="binding site" evidence="5">
    <location>
        <begin position="403"/>
        <end position="410"/>
    </location>
    <ligand>
        <name>FAD</name>
        <dbReference type="ChEBI" id="CHEBI:57692"/>
    </ligand>
</feature>
<evidence type="ECO:0000256" key="7">
    <source>
        <dbReference type="SAM" id="MobiDB-lite"/>
    </source>
</evidence>
<dbReference type="InterPro" id="IPR036134">
    <property type="entry name" value="Crypto/Photolyase_FAD-like_sf"/>
</dbReference>
<dbReference type="GO" id="GO:0003904">
    <property type="term" value="F:deoxyribodipyrimidine photo-lyase activity"/>
    <property type="evidence" value="ECO:0007669"/>
    <property type="project" value="TreeGrafter"/>
</dbReference>
<feature type="compositionally biased region" description="Basic residues" evidence="7">
    <location>
        <begin position="649"/>
        <end position="659"/>
    </location>
</feature>